<keyword evidence="2" id="KW-0677">Repeat</keyword>
<dbReference type="Gene3D" id="3.40.50.300">
    <property type="entry name" value="P-loop containing nucleotide triphosphate hydrolases"/>
    <property type="match status" value="2"/>
</dbReference>
<proteinExistence type="inferred from homology"/>
<protein>
    <submittedName>
        <fullName evidence="5">Putative disease resistance protein</fullName>
    </submittedName>
</protein>
<dbReference type="PANTHER" id="PTHR36766">
    <property type="entry name" value="PLANT BROAD-SPECTRUM MILDEW RESISTANCE PROTEIN RPW8"/>
    <property type="match status" value="1"/>
</dbReference>
<dbReference type="PROSITE" id="PS51153">
    <property type="entry name" value="RPW8"/>
    <property type="match status" value="1"/>
</dbReference>
<dbReference type="STRING" id="57577.A0A2K3NT97"/>
<dbReference type="GO" id="GO:0006952">
    <property type="term" value="P:defense response"/>
    <property type="evidence" value="ECO:0007669"/>
    <property type="project" value="UniProtKB-KW"/>
</dbReference>
<reference evidence="5 6" key="2">
    <citation type="journal article" date="2017" name="Front. Plant Sci.">
        <title>Gene Classification and Mining of Molecular Markers Useful in Red Clover (Trifolium pratense) Breeding.</title>
        <authorList>
            <person name="Istvanek J."/>
            <person name="Dluhosova J."/>
            <person name="Dluhos P."/>
            <person name="Patkova L."/>
            <person name="Nedelnik J."/>
            <person name="Repkova J."/>
        </authorList>
    </citation>
    <scope>NUCLEOTIDE SEQUENCE [LARGE SCALE GENOMIC DNA]</scope>
    <source>
        <strain evidence="6">cv. Tatra</strain>
        <tissue evidence="5">Young leaves</tissue>
    </source>
</reference>
<dbReference type="Gene3D" id="1.10.10.10">
    <property type="entry name" value="Winged helix-like DNA-binding domain superfamily/Winged helix DNA-binding domain"/>
    <property type="match status" value="1"/>
</dbReference>
<dbReference type="Gene3D" id="1.10.8.430">
    <property type="entry name" value="Helical domain of apoptotic protease-activating factors"/>
    <property type="match status" value="1"/>
</dbReference>
<dbReference type="InterPro" id="IPR036388">
    <property type="entry name" value="WH-like_DNA-bd_sf"/>
</dbReference>
<evidence type="ECO:0000259" key="4">
    <source>
        <dbReference type="PROSITE" id="PS51153"/>
    </source>
</evidence>
<dbReference type="Proteomes" id="UP000236291">
    <property type="component" value="Unassembled WGS sequence"/>
</dbReference>
<dbReference type="AlphaFoldDB" id="A0A2K3NT97"/>
<dbReference type="InterPro" id="IPR042197">
    <property type="entry name" value="Apaf_helical"/>
</dbReference>
<dbReference type="InterPro" id="IPR055414">
    <property type="entry name" value="LRR_R13L4/SHOC2-like"/>
</dbReference>
<dbReference type="InterPro" id="IPR008808">
    <property type="entry name" value="Powdery_mildew-R_dom"/>
</dbReference>
<evidence type="ECO:0000256" key="2">
    <source>
        <dbReference type="ARBA" id="ARBA00022737"/>
    </source>
</evidence>
<evidence type="ECO:0000256" key="3">
    <source>
        <dbReference type="ARBA" id="ARBA00022821"/>
    </source>
</evidence>
<gene>
    <name evidence="5" type="ORF">L195_g002714</name>
</gene>
<dbReference type="Pfam" id="PF23598">
    <property type="entry name" value="LRR_14"/>
    <property type="match status" value="1"/>
</dbReference>
<organism evidence="5 6">
    <name type="scientific">Trifolium pratense</name>
    <name type="common">Red clover</name>
    <dbReference type="NCBI Taxonomy" id="57577"/>
    <lineage>
        <taxon>Eukaryota</taxon>
        <taxon>Viridiplantae</taxon>
        <taxon>Streptophyta</taxon>
        <taxon>Embryophyta</taxon>
        <taxon>Tracheophyta</taxon>
        <taxon>Spermatophyta</taxon>
        <taxon>Magnoliopsida</taxon>
        <taxon>eudicotyledons</taxon>
        <taxon>Gunneridae</taxon>
        <taxon>Pentapetalae</taxon>
        <taxon>rosids</taxon>
        <taxon>fabids</taxon>
        <taxon>Fabales</taxon>
        <taxon>Fabaceae</taxon>
        <taxon>Papilionoideae</taxon>
        <taxon>50 kb inversion clade</taxon>
        <taxon>NPAAA clade</taxon>
        <taxon>Hologalegina</taxon>
        <taxon>IRL clade</taxon>
        <taxon>Trifolieae</taxon>
        <taxon>Trifolium</taxon>
    </lineage>
</organism>
<dbReference type="SUPFAM" id="SSF52047">
    <property type="entry name" value="RNI-like"/>
    <property type="match status" value="1"/>
</dbReference>
<dbReference type="PANTHER" id="PTHR36766:SF28">
    <property type="entry name" value="PLANT BROAD-SPECTRUM MILDEW RESISTANCE PROTEIN RPW8"/>
    <property type="match status" value="1"/>
</dbReference>
<evidence type="ECO:0000313" key="6">
    <source>
        <dbReference type="Proteomes" id="UP000236291"/>
    </source>
</evidence>
<dbReference type="EMBL" id="ASHM01001212">
    <property type="protein sequence ID" value="PNY06251.1"/>
    <property type="molecule type" value="Genomic_DNA"/>
</dbReference>
<dbReference type="SUPFAM" id="SSF52540">
    <property type="entry name" value="P-loop containing nucleoside triphosphate hydrolases"/>
    <property type="match status" value="2"/>
</dbReference>
<comment type="similarity">
    <text evidence="1">Belongs to the disease resistance NB-LRR family.</text>
</comment>
<evidence type="ECO:0000256" key="1">
    <source>
        <dbReference type="ARBA" id="ARBA00008894"/>
    </source>
</evidence>
<accession>A0A2K3NT97</accession>
<dbReference type="InterPro" id="IPR027417">
    <property type="entry name" value="P-loop_NTPase"/>
</dbReference>
<name>A0A2K3NT97_TRIPR</name>
<feature type="domain" description="RPW8" evidence="4">
    <location>
        <begin position="1"/>
        <end position="149"/>
    </location>
</feature>
<sequence>MADPLGGAVGAVMGEMVKYAIQTIKKGQDFGPTLETNIQTLNALAPLVEEMKGFNDLLDRPREEINKLETHIREGKELVRKSKKLTLWRFFSFPSYQSKLQKKDEALQRHLAVNVQVENRKDLMDVLIKVNGILEILMRKDNLGQFDGGNQIRGLCGAPEEPQCKGMVEPLNKLKIELIKDGVSVLVLTGLGGSGKSTLAKKLCWDPQIKAWSRIHSEGLASGRVSAYGPSNHCKTQIHRGGVSRNILSLASNDWVWCRRYHGEWRVMADQPLPSYVTPQVFHPVPRITSWVVTVSAPYASAVYSALSSACKFGGNIFFVTVSKTPNLKNIVQTLFEHCGLRVPEFHSDEDAINRLGVLLRQVGRNPILLVLDDVWPNSEGLVEKFKFKMSDYKILVTSRVAFRRFGTPCQLDPLDHDHAVSLFHHFAQLNHSSSYMPDKNLVHEIVKGCKGSPLALQVTAGSLCQQPFEKWQNMKERLKSQTILESNSTNLLSRLQQSLDILEDINEKECFLDLGLFPDDQRIPVTALIDMWAALYNLDEDGTKAMAIVHDLNTRNLISVISTRKVATETDMYYNNHYVVMHDLLRELANHQSKGEPFEQTKRLIIDLNGDVRPDWWIGPNQQGIISRMYSFIAGMLVKQKQLKVAARILSISTDESFSSDWCDMQPDEAEVLILNLRSDKYSLPDFTEKMSKLKVLIVTNYGFHRSELTKFGLLSFLSDLKRIRLEKVSVPCLCIMKNLQKLSLHMCNTRNAFESCYIQISDALPNLVELSIDYCNDLIKLPDGFCNITTLKKLSITNCHKLSAIPQDIGKLENLEVLRLCSCSDLEEMPESVAGLNKLRCFDISDCVSLPNLPNDIGDLKKLEKLYMKGCSNLSELPYSVVNFGNLKHKISIICDEEGASLWEHFPNIPNLKIEMPKVEINLNWLHGTRS</sequence>
<reference evidence="5 6" key="1">
    <citation type="journal article" date="2014" name="Am. J. Bot.">
        <title>Genome assembly and annotation for red clover (Trifolium pratense; Fabaceae).</title>
        <authorList>
            <person name="Istvanek J."/>
            <person name="Jaros M."/>
            <person name="Krenek A."/>
            <person name="Repkova J."/>
        </authorList>
    </citation>
    <scope>NUCLEOTIDE SEQUENCE [LARGE SCALE GENOMIC DNA]</scope>
    <source>
        <strain evidence="6">cv. Tatra</strain>
        <tissue evidence="5">Young leaves</tissue>
    </source>
</reference>
<dbReference type="Pfam" id="PF05659">
    <property type="entry name" value="RPW8"/>
    <property type="match status" value="1"/>
</dbReference>
<dbReference type="GO" id="GO:0043531">
    <property type="term" value="F:ADP binding"/>
    <property type="evidence" value="ECO:0007669"/>
    <property type="project" value="InterPro"/>
</dbReference>
<keyword evidence="3" id="KW-0611">Plant defense</keyword>
<dbReference type="Gene3D" id="3.80.10.10">
    <property type="entry name" value="Ribonuclease Inhibitor"/>
    <property type="match status" value="1"/>
</dbReference>
<dbReference type="PRINTS" id="PR00364">
    <property type="entry name" value="DISEASERSIST"/>
</dbReference>
<comment type="caution">
    <text evidence="5">The sequence shown here is derived from an EMBL/GenBank/DDBJ whole genome shotgun (WGS) entry which is preliminary data.</text>
</comment>
<evidence type="ECO:0000313" key="5">
    <source>
        <dbReference type="EMBL" id="PNY06251.1"/>
    </source>
</evidence>
<dbReference type="InterPro" id="IPR032675">
    <property type="entry name" value="LRR_dom_sf"/>
</dbReference>